<dbReference type="InterPro" id="IPR004821">
    <property type="entry name" value="Cyt_trans-like"/>
</dbReference>
<evidence type="ECO:0000313" key="2">
    <source>
        <dbReference type="EMBL" id="GKT41050.1"/>
    </source>
</evidence>
<dbReference type="Gene3D" id="3.40.50.620">
    <property type="entry name" value="HUPs"/>
    <property type="match status" value="1"/>
</dbReference>
<evidence type="ECO:0000259" key="1">
    <source>
        <dbReference type="Pfam" id="PF01467"/>
    </source>
</evidence>
<comment type="caution">
    <text evidence="2">The sequence shown here is derived from an EMBL/GenBank/DDBJ whole genome shotgun (WGS) entry which is preliminary data.</text>
</comment>
<dbReference type="Pfam" id="PF01467">
    <property type="entry name" value="CTP_transf_like"/>
    <property type="match status" value="1"/>
</dbReference>
<reference evidence="2 3" key="1">
    <citation type="submission" date="2022-03" db="EMBL/GenBank/DDBJ databases">
        <title>Genome data of Colletotrichum spp.</title>
        <authorList>
            <person name="Utami Y.D."/>
            <person name="Hiruma K."/>
        </authorList>
    </citation>
    <scope>NUCLEOTIDE SEQUENCE [LARGE SCALE GENOMIC DNA]</scope>
    <source>
        <strain evidence="2 3">MAFF 239500</strain>
    </source>
</reference>
<dbReference type="Proteomes" id="UP001055115">
    <property type="component" value="Unassembled WGS sequence"/>
</dbReference>
<organism evidence="2 3">
    <name type="scientific">Colletotrichum spaethianum</name>
    <dbReference type="NCBI Taxonomy" id="700344"/>
    <lineage>
        <taxon>Eukaryota</taxon>
        <taxon>Fungi</taxon>
        <taxon>Dikarya</taxon>
        <taxon>Ascomycota</taxon>
        <taxon>Pezizomycotina</taxon>
        <taxon>Sordariomycetes</taxon>
        <taxon>Hypocreomycetidae</taxon>
        <taxon>Glomerellales</taxon>
        <taxon>Glomerellaceae</taxon>
        <taxon>Colletotrichum</taxon>
        <taxon>Colletotrichum spaethianum species complex</taxon>
    </lineage>
</organism>
<protein>
    <recommendedName>
        <fullName evidence="1">Cytidyltransferase-like domain-containing protein</fullName>
    </recommendedName>
</protein>
<dbReference type="GO" id="GO:0003824">
    <property type="term" value="F:catalytic activity"/>
    <property type="evidence" value="ECO:0007669"/>
    <property type="project" value="InterPro"/>
</dbReference>
<dbReference type="InterPro" id="IPR014729">
    <property type="entry name" value="Rossmann-like_a/b/a_fold"/>
</dbReference>
<dbReference type="SUPFAM" id="SSF52374">
    <property type="entry name" value="Nucleotidylyl transferase"/>
    <property type="match status" value="1"/>
</dbReference>
<sequence>MTDQTADLGEYIAKYHSVFSRKTTSKGQCRIFGMENRPLLKKGQKNRVLLYAGCFNPPHLGHYSILRRAFEASQDINAIAAIVLPVDDDRVQGKCKKIGQSLVLPKSERVRLWRSDAKILPEWWIYDGSTEEWKWLWKDLKVAIKMDGFDLRFTNVLGPDHISRFGSYSGLNWGCYETITSDAGRQSDLVKANGSLFTLPGGFTP</sequence>
<proteinExistence type="predicted"/>
<keyword evidence="3" id="KW-1185">Reference proteome</keyword>
<dbReference type="EMBL" id="BQXU01000002">
    <property type="protein sequence ID" value="GKT41050.1"/>
    <property type="molecule type" value="Genomic_DNA"/>
</dbReference>
<accession>A0AA37L7V0</accession>
<name>A0AA37L7V0_9PEZI</name>
<dbReference type="RefSeq" id="XP_049123400.1">
    <property type="nucleotide sequence ID" value="XM_049267443.1"/>
</dbReference>
<dbReference type="AlphaFoldDB" id="A0AA37L7V0"/>
<evidence type="ECO:0000313" key="3">
    <source>
        <dbReference type="Proteomes" id="UP001055115"/>
    </source>
</evidence>
<gene>
    <name evidence="2" type="ORF">ColSpa_01231</name>
</gene>
<feature type="domain" description="Cytidyltransferase-like" evidence="1">
    <location>
        <begin position="50"/>
        <end position="75"/>
    </location>
</feature>
<dbReference type="GeneID" id="73322033"/>